<dbReference type="SUPFAM" id="SSF55347">
    <property type="entry name" value="Glyceraldehyde-3-phosphate dehydrogenase-like, C-terminal domain"/>
    <property type="match status" value="1"/>
</dbReference>
<evidence type="ECO:0000259" key="2">
    <source>
        <dbReference type="Pfam" id="PF16653"/>
    </source>
</evidence>
<dbReference type="InterPro" id="IPR032095">
    <property type="entry name" value="Sacchrp_dh-like_C"/>
</dbReference>
<evidence type="ECO:0000256" key="1">
    <source>
        <dbReference type="ARBA" id="ARBA00023002"/>
    </source>
</evidence>
<sequence length="351" mass="39157">MTIIHCLGSGLVGSFVIKKLLEEKMKINLIDIEDKGKFSNNDYLTIHVTDAIEYCKNTSENDEIYVNMLPGFLGFKATEILVSRGKKVIDLSFSETTPDSLNQKAIDSGAKILWDVGIAPGFSNMLIAYASRFGGGISNAEIRVGGNPVERDEKWSYMAPFSPNDVIAEYTRPARIIKSGKIITLPALTDIHKINVKQAGVMESFLTDGLRSLLSTIPAEDMTEYTVRWPGHIQRYIDERDSNVLDQRQLIKDWKFDKSRSEFTWMEVKVNCMNGENMTWTLYDQGKDEDSSMARTTGLVTASCVKQWISNPDLIQVGVHPPESLPNEVIANVSQLLKDEGVDINGPGIIL</sequence>
<feature type="domain" description="Saccharopine dehydrogenase-like C-terminal" evidence="2">
    <location>
        <begin position="117"/>
        <end position="341"/>
    </location>
</feature>
<dbReference type="Pfam" id="PF16653">
    <property type="entry name" value="Sacchrp_dh_C"/>
    <property type="match status" value="1"/>
</dbReference>
<organism evidence="3">
    <name type="scientific">uncultured Poseidoniia archaeon</name>
    <dbReference type="NCBI Taxonomy" id="1697135"/>
    <lineage>
        <taxon>Archaea</taxon>
        <taxon>Methanobacteriati</taxon>
        <taxon>Thermoplasmatota</taxon>
        <taxon>Candidatus Poseidoniia</taxon>
        <taxon>environmental samples</taxon>
    </lineage>
</organism>
<dbReference type="Gene3D" id="3.30.360.10">
    <property type="entry name" value="Dihydrodipicolinate Reductase, domain 2"/>
    <property type="match status" value="1"/>
</dbReference>
<dbReference type="EMBL" id="KP211862">
    <property type="protein sequence ID" value="ANV79922.1"/>
    <property type="molecule type" value="Genomic_DNA"/>
</dbReference>
<evidence type="ECO:0000313" key="3">
    <source>
        <dbReference type="EMBL" id="ANV79922.1"/>
    </source>
</evidence>
<reference evidence="3" key="1">
    <citation type="submission" date="2014-11" db="EMBL/GenBank/DDBJ databases">
        <authorList>
            <person name="Zhu J."/>
            <person name="Qi W."/>
            <person name="Song R."/>
        </authorList>
    </citation>
    <scope>NUCLEOTIDE SEQUENCE</scope>
</reference>
<dbReference type="GO" id="GO:0016491">
    <property type="term" value="F:oxidoreductase activity"/>
    <property type="evidence" value="ECO:0007669"/>
    <property type="project" value="UniProtKB-KW"/>
</dbReference>
<keyword evidence="1" id="KW-0560">Oxidoreductase</keyword>
<dbReference type="PANTHER" id="PTHR11133:SF22">
    <property type="entry name" value="ALPHA-AMINOADIPIC SEMIALDEHYDE SYNTHASE, MITOCHONDRIAL"/>
    <property type="match status" value="1"/>
</dbReference>
<name>A0A1B1TCC0_9ARCH</name>
<dbReference type="AlphaFoldDB" id="A0A1B1TCC0"/>
<accession>A0A1B1TCC0</accession>
<protein>
    <submittedName>
        <fullName evidence="3">Saccharopine dehydrogenase</fullName>
    </submittedName>
</protein>
<dbReference type="PANTHER" id="PTHR11133">
    <property type="entry name" value="SACCHAROPINE DEHYDROGENASE"/>
    <property type="match status" value="1"/>
</dbReference>
<proteinExistence type="predicted"/>
<reference evidence="3" key="2">
    <citation type="journal article" date="2015" name="ISME J.">
        <title>A new class of marine Euryarchaeota group II from the Mediterranean deep chlorophyll maximum.</title>
        <authorList>
            <person name="Martin-Cuadrado A.B."/>
            <person name="Garcia-Heredia I."/>
            <person name="Molto A.G."/>
            <person name="Lopez-Ubeda R."/>
            <person name="Kimes N."/>
            <person name="Lopez-Garcia P."/>
            <person name="Moreira D."/>
            <person name="Rodriguez-Valera F."/>
        </authorList>
    </citation>
    <scope>NUCLEOTIDE SEQUENCE</scope>
</reference>
<dbReference type="InterPro" id="IPR051168">
    <property type="entry name" value="AASS"/>
</dbReference>